<evidence type="ECO:0000259" key="1">
    <source>
        <dbReference type="PROSITE" id="PS51186"/>
    </source>
</evidence>
<accession>A0A841DJK2</accession>
<evidence type="ECO:0000313" key="3">
    <source>
        <dbReference type="Proteomes" id="UP000558997"/>
    </source>
</evidence>
<proteinExistence type="predicted"/>
<gene>
    <name evidence="2" type="ORF">HDA44_001120</name>
</gene>
<evidence type="ECO:0000313" key="2">
    <source>
        <dbReference type="EMBL" id="MBB5977779.1"/>
    </source>
</evidence>
<sequence>MNSFSTGLGARAVTICRVADNQWHAVRNDLVVGRGYAARRLDGRTFLSIDTWRDAVFDRLAVAMLDDQPAPRYTVVDETDAELMAGWGRAGFVTCRRESGYVVPTDPRITGLSATETPPGVRIETPAETPLRELDEAIRAEVESAVGWQTMPAEVLPWQGGTRPLDPASYTVALRDGRYAGLIRIAARTRRPRIGLIAVLAAEQRHGIARALLGHVLGGLHRSGTDTVTAEVDETNEAAMRLFEAIGAQRSGRALELVNRDEV</sequence>
<dbReference type="GO" id="GO:0016747">
    <property type="term" value="F:acyltransferase activity, transferring groups other than amino-acyl groups"/>
    <property type="evidence" value="ECO:0007669"/>
    <property type="project" value="InterPro"/>
</dbReference>
<keyword evidence="2" id="KW-0689">Ribosomal protein</keyword>
<feature type="domain" description="N-acetyltransferase" evidence="1">
    <location>
        <begin position="123"/>
        <end position="263"/>
    </location>
</feature>
<dbReference type="RefSeq" id="WP_184831910.1">
    <property type="nucleotide sequence ID" value="NZ_BAAAVN010000011.1"/>
</dbReference>
<name>A0A841DJK2_9ACTN</name>
<dbReference type="Gene3D" id="3.40.630.30">
    <property type="match status" value="1"/>
</dbReference>
<dbReference type="SUPFAM" id="SSF55729">
    <property type="entry name" value="Acyl-CoA N-acyltransferases (Nat)"/>
    <property type="match status" value="1"/>
</dbReference>
<organism evidence="2 3">
    <name type="scientific">Kribbella solani</name>
    <dbReference type="NCBI Taxonomy" id="236067"/>
    <lineage>
        <taxon>Bacteria</taxon>
        <taxon>Bacillati</taxon>
        <taxon>Actinomycetota</taxon>
        <taxon>Actinomycetes</taxon>
        <taxon>Propionibacteriales</taxon>
        <taxon>Kribbellaceae</taxon>
        <taxon>Kribbella</taxon>
    </lineage>
</organism>
<dbReference type="PROSITE" id="PS51186">
    <property type="entry name" value="GNAT"/>
    <property type="match status" value="1"/>
</dbReference>
<keyword evidence="3" id="KW-1185">Reference proteome</keyword>
<reference evidence="2 3" key="1">
    <citation type="submission" date="2020-08" db="EMBL/GenBank/DDBJ databases">
        <title>Sequencing the genomes of 1000 actinobacteria strains.</title>
        <authorList>
            <person name="Klenk H.-P."/>
        </authorList>
    </citation>
    <scope>NUCLEOTIDE SEQUENCE [LARGE SCALE GENOMIC DNA]</scope>
    <source>
        <strain evidence="2 3">DSM 17294</strain>
    </source>
</reference>
<dbReference type="EMBL" id="JACHNF010000001">
    <property type="protein sequence ID" value="MBB5977779.1"/>
    <property type="molecule type" value="Genomic_DNA"/>
</dbReference>
<dbReference type="CDD" id="cd04301">
    <property type="entry name" value="NAT_SF"/>
    <property type="match status" value="1"/>
</dbReference>
<dbReference type="Proteomes" id="UP000558997">
    <property type="component" value="Unassembled WGS sequence"/>
</dbReference>
<dbReference type="InterPro" id="IPR000182">
    <property type="entry name" value="GNAT_dom"/>
</dbReference>
<dbReference type="GO" id="GO:0005840">
    <property type="term" value="C:ribosome"/>
    <property type="evidence" value="ECO:0007669"/>
    <property type="project" value="UniProtKB-KW"/>
</dbReference>
<keyword evidence="2" id="KW-0687">Ribonucleoprotein</keyword>
<dbReference type="AlphaFoldDB" id="A0A841DJK2"/>
<dbReference type="InterPro" id="IPR016181">
    <property type="entry name" value="Acyl_CoA_acyltransferase"/>
</dbReference>
<dbReference type="Pfam" id="PF00583">
    <property type="entry name" value="Acetyltransf_1"/>
    <property type="match status" value="1"/>
</dbReference>
<protein>
    <submittedName>
        <fullName evidence="2">Ribosomal protein S18 acetylase RimI-like enzyme</fullName>
    </submittedName>
</protein>
<comment type="caution">
    <text evidence="2">The sequence shown here is derived from an EMBL/GenBank/DDBJ whole genome shotgun (WGS) entry which is preliminary data.</text>
</comment>